<comment type="caution">
    <text evidence="2">The sequence shown here is derived from an EMBL/GenBank/DDBJ whole genome shotgun (WGS) entry which is preliminary data.</text>
</comment>
<feature type="chain" id="PRO_5040187959" evidence="1">
    <location>
        <begin position="18"/>
        <end position="139"/>
    </location>
</feature>
<reference evidence="2" key="1">
    <citation type="submission" date="2020-11" db="EMBL/GenBank/DDBJ databases">
        <authorList>
            <consortium name="DOE Joint Genome Institute"/>
            <person name="Ahrendt S."/>
            <person name="Riley R."/>
            <person name="Andreopoulos W."/>
            <person name="Labutti K."/>
            <person name="Pangilinan J."/>
            <person name="Ruiz-Duenas F.J."/>
            <person name="Barrasa J.M."/>
            <person name="Sanchez-Garcia M."/>
            <person name="Camarero S."/>
            <person name="Miyauchi S."/>
            <person name="Serrano A."/>
            <person name="Linde D."/>
            <person name="Babiker R."/>
            <person name="Drula E."/>
            <person name="Ayuso-Fernandez I."/>
            <person name="Pacheco R."/>
            <person name="Padilla G."/>
            <person name="Ferreira P."/>
            <person name="Barriuso J."/>
            <person name="Kellner H."/>
            <person name="Castanera R."/>
            <person name="Alfaro M."/>
            <person name="Ramirez L."/>
            <person name="Pisabarro A.G."/>
            <person name="Kuo A."/>
            <person name="Tritt A."/>
            <person name="Lipzen A."/>
            <person name="He G."/>
            <person name="Yan M."/>
            <person name="Ng V."/>
            <person name="Cullen D."/>
            <person name="Martin F."/>
            <person name="Rosso M.-N."/>
            <person name="Henrissat B."/>
            <person name="Hibbett D."/>
            <person name="Martinez A.T."/>
            <person name="Grigoriev I.V."/>
        </authorList>
    </citation>
    <scope>NUCLEOTIDE SEQUENCE</scope>
    <source>
        <strain evidence="2">CIRM-BRFM 674</strain>
    </source>
</reference>
<evidence type="ECO:0000313" key="2">
    <source>
        <dbReference type="EMBL" id="KAF9474728.1"/>
    </source>
</evidence>
<dbReference type="AlphaFoldDB" id="A0A9P6CWL5"/>
<sequence>MLRSAILACGAVNLVLPASIVDTMHQLAIERENRISFGNEWDKIGERVGAKLMFHRRSHMFGIIRKLARIVLMIGTSKEGNKNNSTSLLVVIIDQSDATPCSAVLPSMVYRQLFTVLTRPDPDFDRKKSFNSSFAEHLG</sequence>
<dbReference type="EMBL" id="MU155365">
    <property type="protein sequence ID" value="KAF9474728.1"/>
    <property type="molecule type" value="Genomic_DNA"/>
</dbReference>
<gene>
    <name evidence="2" type="ORF">BDN70DRAFT_898749</name>
</gene>
<evidence type="ECO:0000256" key="1">
    <source>
        <dbReference type="SAM" id="SignalP"/>
    </source>
</evidence>
<protein>
    <submittedName>
        <fullName evidence="2">Uncharacterized protein</fullName>
    </submittedName>
</protein>
<feature type="signal peptide" evidence="1">
    <location>
        <begin position="1"/>
        <end position="17"/>
    </location>
</feature>
<proteinExistence type="predicted"/>
<organism evidence="2 3">
    <name type="scientific">Pholiota conissans</name>
    <dbReference type="NCBI Taxonomy" id="109636"/>
    <lineage>
        <taxon>Eukaryota</taxon>
        <taxon>Fungi</taxon>
        <taxon>Dikarya</taxon>
        <taxon>Basidiomycota</taxon>
        <taxon>Agaricomycotina</taxon>
        <taxon>Agaricomycetes</taxon>
        <taxon>Agaricomycetidae</taxon>
        <taxon>Agaricales</taxon>
        <taxon>Agaricineae</taxon>
        <taxon>Strophariaceae</taxon>
        <taxon>Pholiota</taxon>
    </lineage>
</organism>
<keyword evidence="1" id="KW-0732">Signal</keyword>
<accession>A0A9P6CWL5</accession>
<keyword evidence="3" id="KW-1185">Reference proteome</keyword>
<name>A0A9P6CWL5_9AGAR</name>
<evidence type="ECO:0000313" key="3">
    <source>
        <dbReference type="Proteomes" id="UP000807469"/>
    </source>
</evidence>
<dbReference type="Proteomes" id="UP000807469">
    <property type="component" value="Unassembled WGS sequence"/>
</dbReference>